<dbReference type="InterPro" id="IPR012373">
    <property type="entry name" value="Ferrdict_sens_TM"/>
</dbReference>
<keyword evidence="1" id="KW-0472">Membrane</keyword>
<dbReference type="InterPro" id="IPR006860">
    <property type="entry name" value="FecR"/>
</dbReference>
<organism evidence="4 5">
    <name type="scientific">Lacimicrobium alkaliphilum</name>
    <dbReference type="NCBI Taxonomy" id="1526571"/>
    <lineage>
        <taxon>Bacteria</taxon>
        <taxon>Pseudomonadati</taxon>
        <taxon>Pseudomonadota</taxon>
        <taxon>Gammaproteobacteria</taxon>
        <taxon>Alteromonadales</taxon>
        <taxon>Alteromonadaceae</taxon>
        <taxon>Lacimicrobium</taxon>
    </lineage>
</organism>
<sequence length="344" mass="38293">MKTTLHTGDAKQTADEQALEWLVRLQSGEFKPEDEQALRAWLDASVTHQRAFDNAASLWKDVGLTDELIFAAENSAEPVRHKVRSPSFLQSGIAMCSTWLRAMCRPLANPVAAISMMLLIGFATLIPGVFEPTPDRYRSGYAENRQILLEDGSVVTLSGRSEISVLLTRARRNIELLQGAAHFEVARDPHRPFVVSALDVEVRAVGTAFEVRSSDKVRVSVDEGLVNVVATASNTRLVKSLGQGQRITFSADTLFSAVQPYEYEHALQWRTGRLDYRGEALAEVLKDVNRYRKTPIVLAEQKLAGLQITASFRIDESDALIEGLLVTHDLRVEHRAGRILLFQQ</sequence>
<dbReference type="PANTHER" id="PTHR30273">
    <property type="entry name" value="PERIPLASMIC SIGNAL SENSOR AND SIGMA FACTOR ACTIVATOR FECR-RELATED"/>
    <property type="match status" value="1"/>
</dbReference>
<reference evidence="5" key="1">
    <citation type="journal article" date="2019" name="Int. J. Syst. Evol. Microbiol.">
        <title>The Global Catalogue of Microorganisms (GCM) 10K type strain sequencing project: providing services to taxonomists for standard genome sequencing and annotation.</title>
        <authorList>
            <consortium name="The Broad Institute Genomics Platform"/>
            <consortium name="The Broad Institute Genome Sequencing Center for Infectious Disease"/>
            <person name="Wu L."/>
            <person name="Ma J."/>
        </authorList>
    </citation>
    <scope>NUCLEOTIDE SEQUENCE [LARGE SCALE GENOMIC DNA]</scope>
    <source>
        <strain evidence="5">CGMCC 1.12923</strain>
    </source>
</reference>
<dbReference type="EMBL" id="BMGJ01000010">
    <property type="protein sequence ID" value="GGD69451.1"/>
    <property type="molecule type" value="Genomic_DNA"/>
</dbReference>
<dbReference type="PIRSF" id="PIRSF018266">
    <property type="entry name" value="FecR"/>
    <property type="match status" value="1"/>
</dbReference>
<protein>
    <submittedName>
        <fullName evidence="4">Sensor</fullName>
    </submittedName>
</protein>
<keyword evidence="1" id="KW-0812">Transmembrane</keyword>
<evidence type="ECO:0000259" key="3">
    <source>
        <dbReference type="Pfam" id="PF16220"/>
    </source>
</evidence>
<accession>A0ABQ1RIJ2</accession>
<evidence type="ECO:0000256" key="1">
    <source>
        <dbReference type="SAM" id="Phobius"/>
    </source>
</evidence>
<feature type="domain" description="FecR N-terminal" evidence="3">
    <location>
        <begin position="16"/>
        <end position="57"/>
    </location>
</feature>
<dbReference type="Gene3D" id="2.60.120.1440">
    <property type="match status" value="1"/>
</dbReference>
<name>A0ABQ1RIJ2_9ALTE</name>
<dbReference type="Proteomes" id="UP000614272">
    <property type="component" value="Unassembled WGS sequence"/>
</dbReference>
<dbReference type="InterPro" id="IPR032623">
    <property type="entry name" value="FecR_N"/>
</dbReference>
<feature type="transmembrane region" description="Helical" evidence="1">
    <location>
        <begin position="107"/>
        <end position="130"/>
    </location>
</feature>
<dbReference type="Pfam" id="PF04773">
    <property type="entry name" value="FecR"/>
    <property type="match status" value="1"/>
</dbReference>
<evidence type="ECO:0000259" key="2">
    <source>
        <dbReference type="Pfam" id="PF04773"/>
    </source>
</evidence>
<feature type="domain" description="FecR protein" evidence="2">
    <location>
        <begin position="135"/>
        <end position="226"/>
    </location>
</feature>
<comment type="caution">
    <text evidence="4">The sequence shown here is derived from an EMBL/GenBank/DDBJ whole genome shotgun (WGS) entry which is preliminary data.</text>
</comment>
<evidence type="ECO:0000313" key="4">
    <source>
        <dbReference type="EMBL" id="GGD69451.1"/>
    </source>
</evidence>
<keyword evidence="1" id="KW-1133">Transmembrane helix</keyword>
<dbReference type="Pfam" id="PF16220">
    <property type="entry name" value="DUF4880"/>
    <property type="match status" value="1"/>
</dbReference>
<dbReference type="Gene3D" id="3.55.50.30">
    <property type="match status" value="1"/>
</dbReference>
<dbReference type="RefSeq" id="WP_180237201.1">
    <property type="nucleotide sequence ID" value="NZ_BMGJ01000010.1"/>
</dbReference>
<keyword evidence="5" id="KW-1185">Reference proteome</keyword>
<gene>
    <name evidence="4" type="ORF">GCM10011357_25630</name>
</gene>
<proteinExistence type="predicted"/>
<evidence type="ECO:0000313" key="5">
    <source>
        <dbReference type="Proteomes" id="UP000614272"/>
    </source>
</evidence>
<dbReference type="PANTHER" id="PTHR30273:SF2">
    <property type="entry name" value="PROTEIN FECR"/>
    <property type="match status" value="1"/>
</dbReference>